<comment type="caution">
    <text evidence="6">The sequence shown here is derived from an EMBL/GenBank/DDBJ whole genome shotgun (WGS) entry which is preliminary data.</text>
</comment>
<comment type="subunit">
    <text evidence="4">Part of the 30S ribosomal subunit.</text>
</comment>
<keyword evidence="2 4" id="KW-0689">Ribosomal protein</keyword>
<keyword evidence="3 4" id="KW-0687">Ribonucleoprotein</keyword>
<dbReference type="Proteomes" id="UP001139494">
    <property type="component" value="Unassembled WGS sequence"/>
</dbReference>
<dbReference type="InterPro" id="IPR001848">
    <property type="entry name" value="Ribosomal_uS10"/>
</dbReference>
<comment type="function">
    <text evidence="4">Involved in the binding of tRNA to the ribosomes.</text>
</comment>
<evidence type="ECO:0000313" key="6">
    <source>
        <dbReference type="EMBL" id="MCQ4332420.1"/>
    </source>
</evidence>
<organism evidence="6 7">
    <name type="scientific">Natronomonas aquatica</name>
    <dbReference type="NCBI Taxonomy" id="2841590"/>
    <lineage>
        <taxon>Archaea</taxon>
        <taxon>Methanobacteriati</taxon>
        <taxon>Methanobacteriota</taxon>
        <taxon>Stenosarchaea group</taxon>
        <taxon>Halobacteria</taxon>
        <taxon>Halobacteriales</taxon>
        <taxon>Natronomonadaceae</taxon>
        <taxon>Natronomonas</taxon>
    </lineage>
</organism>
<dbReference type="InterPro" id="IPR036838">
    <property type="entry name" value="Ribosomal_uS10_dom_sf"/>
</dbReference>
<gene>
    <name evidence="4" type="primary">rps10</name>
    <name evidence="6" type="ORF">KM295_02740</name>
</gene>
<protein>
    <recommendedName>
        <fullName evidence="4">Small ribosomal subunit protein uS10</fullName>
    </recommendedName>
</protein>
<dbReference type="GO" id="GO:0006412">
    <property type="term" value="P:translation"/>
    <property type="evidence" value="ECO:0007669"/>
    <property type="project" value="UniProtKB-UniRule"/>
</dbReference>
<keyword evidence="7" id="KW-1185">Reference proteome</keyword>
<evidence type="ECO:0000259" key="5">
    <source>
        <dbReference type="SMART" id="SM01403"/>
    </source>
</evidence>
<dbReference type="Pfam" id="PF00338">
    <property type="entry name" value="Ribosomal_S10"/>
    <property type="match status" value="1"/>
</dbReference>
<dbReference type="InterPro" id="IPR027486">
    <property type="entry name" value="Ribosomal_uS10_dom"/>
</dbReference>
<dbReference type="AlphaFoldDB" id="A0A9R1CR44"/>
<proteinExistence type="inferred from homology"/>
<dbReference type="SMART" id="SM01403">
    <property type="entry name" value="Ribosomal_S10"/>
    <property type="match status" value="1"/>
</dbReference>
<reference evidence="6" key="1">
    <citation type="journal article" date="2023" name="Front. Microbiol.">
        <title>Genomic-based phylogenetic and metabolic analyses of the genus Natronomonas, and description of Natronomonas aquatica sp. nov.</title>
        <authorList>
            <person name="Garcia-Roldan A."/>
            <person name="Duran-Viseras A."/>
            <person name="de la Haba R.R."/>
            <person name="Corral P."/>
            <person name="Sanchez-Porro C."/>
            <person name="Ventosa A."/>
        </authorList>
    </citation>
    <scope>NUCLEOTIDE SEQUENCE</scope>
    <source>
        <strain evidence="6">F2-12</strain>
    </source>
</reference>
<dbReference type="GO" id="GO:0000049">
    <property type="term" value="F:tRNA binding"/>
    <property type="evidence" value="ECO:0007669"/>
    <property type="project" value="UniProtKB-UniRule"/>
</dbReference>
<evidence type="ECO:0000256" key="1">
    <source>
        <dbReference type="ARBA" id="ARBA00007102"/>
    </source>
</evidence>
<evidence type="ECO:0000313" key="7">
    <source>
        <dbReference type="Proteomes" id="UP001139494"/>
    </source>
</evidence>
<evidence type="ECO:0000256" key="3">
    <source>
        <dbReference type="ARBA" id="ARBA00023274"/>
    </source>
</evidence>
<dbReference type="GO" id="GO:0003735">
    <property type="term" value="F:structural constituent of ribosome"/>
    <property type="evidence" value="ECO:0007669"/>
    <property type="project" value="InterPro"/>
</dbReference>
<dbReference type="GO" id="GO:0005840">
    <property type="term" value="C:ribosome"/>
    <property type="evidence" value="ECO:0007669"/>
    <property type="project" value="UniProtKB-KW"/>
</dbReference>
<dbReference type="SUPFAM" id="SSF54999">
    <property type="entry name" value="Ribosomal protein S10"/>
    <property type="match status" value="1"/>
</dbReference>
<comment type="similarity">
    <text evidence="1 4">Belongs to the universal ribosomal protein uS10 family.</text>
</comment>
<name>A0A9R1CR44_9EURY</name>
<dbReference type="RefSeq" id="WP_256028341.1">
    <property type="nucleotide sequence ID" value="NZ_JAHLKM010000002.1"/>
</dbReference>
<feature type="domain" description="Small ribosomal subunit protein uS10" evidence="5">
    <location>
        <begin position="6"/>
        <end position="99"/>
    </location>
</feature>
<evidence type="ECO:0000256" key="4">
    <source>
        <dbReference type="HAMAP-Rule" id="MF_00508"/>
    </source>
</evidence>
<dbReference type="GO" id="GO:1990904">
    <property type="term" value="C:ribonucleoprotein complex"/>
    <property type="evidence" value="ECO:0007669"/>
    <property type="project" value="UniProtKB-KW"/>
</dbReference>
<accession>A0A9R1CR44</accession>
<dbReference type="Gene3D" id="3.30.70.600">
    <property type="entry name" value="Ribosomal protein S10 domain"/>
    <property type="match status" value="1"/>
</dbReference>
<dbReference type="HAMAP" id="MF_00508">
    <property type="entry name" value="Ribosomal_uS10"/>
    <property type="match status" value="1"/>
</dbReference>
<sequence length="109" mass="12387">MPFVTTLTLQSGDRDVLERVVGGIKHRAERKGVELRGPHAESPIDVSVPQAKRLDADDRSFKHWQYTVYERRMEVVGHDDFARAVTEQEFPDGIRLDVEVERVSTPGSN</sequence>
<evidence type="ECO:0000256" key="2">
    <source>
        <dbReference type="ARBA" id="ARBA00022980"/>
    </source>
</evidence>
<dbReference type="EMBL" id="JAHLKM010000002">
    <property type="protein sequence ID" value="MCQ4332420.1"/>
    <property type="molecule type" value="Genomic_DNA"/>
</dbReference>